<dbReference type="InterPro" id="IPR007844">
    <property type="entry name" value="AsmA"/>
</dbReference>
<dbReference type="PANTHER" id="PTHR30441:SF4">
    <property type="entry name" value="PROTEIN ASMA"/>
    <property type="match status" value="1"/>
</dbReference>
<dbReference type="InterPro" id="IPR052894">
    <property type="entry name" value="AsmA-related"/>
</dbReference>
<dbReference type="PANTHER" id="PTHR30441">
    <property type="entry name" value="DUF748 DOMAIN-CONTAINING PROTEIN"/>
    <property type="match status" value="1"/>
</dbReference>
<accession>A0AAX0YV68</accession>
<keyword evidence="3" id="KW-1185">Reference proteome</keyword>
<dbReference type="AlphaFoldDB" id="A0AAX0YV68"/>
<evidence type="ECO:0000313" key="3">
    <source>
        <dbReference type="Proteomes" id="UP000240728"/>
    </source>
</evidence>
<dbReference type="GO" id="GO:0005886">
    <property type="term" value="C:plasma membrane"/>
    <property type="evidence" value="ECO:0007669"/>
    <property type="project" value="TreeGrafter"/>
</dbReference>
<comment type="caution">
    <text evidence="2">The sequence shown here is derived from an EMBL/GenBank/DDBJ whole genome shotgun (WGS) entry which is preliminary data.</text>
</comment>
<dbReference type="RefSeq" id="WP_045043976.1">
    <property type="nucleotide sequence ID" value="NZ_JAUZMV010000001.1"/>
</dbReference>
<dbReference type="EMBL" id="PYOZ01000013">
    <property type="protein sequence ID" value="PSX43689.1"/>
    <property type="molecule type" value="Genomic_DNA"/>
</dbReference>
<evidence type="ECO:0000313" key="2">
    <source>
        <dbReference type="EMBL" id="PSX43689.1"/>
    </source>
</evidence>
<gene>
    <name evidence="2" type="ORF">C0W53_17220</name>
</gene>
<evidence type="ECO:0000259" key="1">
    <source>
        <dbReference type="Pfam" id="PF05170"/>
    </source>
</evidence>
<name>A0AAX0YV68_9GAMM</name>
<feature type="domain" description="AsmA" evidence="1">
    <location>
        <begin position="3"/>
        <end position="592"/>
    </location>
</feature>
<dbReference type="GO" id="GO:0090313">
    <property type="term" value="P:regulation of protein targeting to membrane"/>
    <property type="evidence" value="ECO:0007669"/>
    <property type="project" value="TreeGrafter"/>
</dbReference>
<reference evidence="2 3" key="1">
    <citation type="submission" date="2018-01" db="EMBL/GenBank/DDBJ databases">
        <title>Whole genome sequencing of Histamine producing bacteria.</title>
        <authorList>
            <person name="Butler K."/>
        </authorList>
    </citation>
    <scope>NUCLEOTIDE SEQUENCE [LARGE SCALE GENOMIC DNA]</scope>
    <source>
        <strain evidence="2 3">A1-4</strain>
    </source>
</reference>
<protein>
    <submittedName>
        <fullName evidence="2">AsmA family protein</fullName>
    </submittedName>
</protein>
<organism evidence="2 3">
    <name type="scientific">Photobacterium kishitanii</name>
    <dbReference type="NCBI Taxonomy" id="318456"/>
    <lineage>
        <taxon>Bacteria</taxon>
        <taxon>Pseudomonadati</taxon>
        <taxon>Pseudomonadota</taxon>
        <taxon>Gammaproteobacteria</taxon>
        <taxon>Vibrionales</taxon>
        <taxon>Vibrionaceae</taxon>
        <taxon>Photobacterium</taxon>
    </lineage>
</organism>
<dbReference type="Proteomes" id="UP000240728">
    <property type="component" value="Unassembled WGS sequence"/>
</dbReference>
<dbReference type="Pfam" id="PF05170">
    <property type="entry name" value="AsmA"/>
    <property type="match status" value="1"/>
</dbReference>
<proteinExistence type="predicted"/>
<sequence length="703" mass="75305">MKKILYILLGLILLVVIGIGALVTFVNPNQFKPLLTEQVKKMTGRDLVIKGDISWRFFPTLGLSVGETAFRNPVGFAQPNLVQFKQADLSVSVLPLLSQQLDIGDMRLEGAHVFIQTLKNGVTNLDGLTDKKAIADKTATEKPAQHHENGAKKSHWEVSVAGIELVNASAEILNDQTKMTAQLNHINFTLDSFKPQTWTKATFDVQGKVNTLTFSAQGSTDINLAANYNNVKLKAFTAKMSMKDGDTEIKNAQLGLDQFTLGQWSNVTFAVNGQVPDLSFDTHGTAEVKLATDHNVVTVQGLKITNDLAGKALPRPNMNIVVNTDASYDISQKLALVSSININADGTKVSGSGSYLAATIPDIRFALSSDNIDLDSWLPKKTASTDSANTTVTAATNTSVAKAESDISTQEPDLSALKNINVAGVIAIKQLKVANAEVSNVKIVTSIKQGIATINRFEASLYDGKITGSASVNVNSALPSYRLKNTISNVAMLPLLKAVANNQQLAGKANITADLNGHGLSETNIRHNIAGSIKVNISDGAVYGVNIADMLRNAKAKLKGQADSGTDTAKKTDFSALTTTLMLGKGIASTNNFQLASPLLAINGQGQTNLVDEGIDLTINTKIVASGKGLDEIKGISVPIHVSGYWQQPKYRLNIKDLFKNNAALESKAKKEINRGLEKLFGDKAKDDNIKNAADKLLKGLFN</sequence>